<dbReference type="Proteomes" id="UP000828251">
    <property type="component" value="Unassembled WGS sequence"/>
</dbReference>
<feature type="region of interest" description="Disordered" evidence="1">
    <location>
        <begin position="7"/>
        <end position="34"/>
    </location>
</feature>
<keyword evidence="3" id="KW-1185">Reference proteome</keyword>
<dbReference type="EMBL" id="JAIQCV010000013">
    <property type="protein sequence ID" value="KAH1033492.1"/>
    <property type="molecule type" value="Genomic_DNA"/>
</dbReference>
<comment type="caution">
    <text evidence="2">The sequence shown here is derived from an EMBL/GenBank/DDBJ whole genome shotgun (WGS) entry which is preliminary data.</text>
</comment>
<dbReference type="OrthoDB" id="982274at2759"/>
<dbReference type="PANTHER" id="PTHR35123:SF2">
    <property type="entry name" value="UBIQUITIN CARBOXYL-TERMINAL HYDROLASE-LIKE PROTEIN"/>
    <property type="match status" value="1"/>
</dbReference>
<feature type="compositionally biased region" description="Low complexity" evidence="1">
    <location>
        <begin position="17"/>
        <end position="34"/>
    </location>
</feature>
<feature type="compositionally biased region" description="Basic residues" evidence="1">
    <location>
        <begin position="7"/>
        <end position="16"/>
    </location>
</feature>
<dbReference type="PANTHER" id="PTHR35123">
    <property type="entry name" value="OS07G0633900 PROTEIN-RELATED"/>
    <property type="match status" value="1"/>
</dbReference>
<evidence type="ECO:0000256" key="1">
    <source>
        <dbReference type="SAM" id="MobiDB-lite"/>
    </source>
</evidence>
<proteinExistence type="predicted"/>
<reference evidence="2 3" key="1">
    <citation type="journal article" date="2021" name="Plant Biotechnol. J.">
        <title>Multi-omics assisted identification of the key and species-specific regulatory components of drought-tolerant mechanisms in Gossypium stocksii.</title>
        <authorList>
            <person name="Yu D."/>
            <person name="Ke L."/>
            <person name="Zhang D."/>
            <person name="Wu Y."/>
            <person name="Sun Y."/>
            <person name="Mei J."/>
            <person name="Sun J."/>
            <person name="Sun Y."/>
        </authorList>
    </citation>
    <scope>NUCLEOTIDE SEQUENCE [LARGE SCALE GENOMIC DNA]</scope>
    <source>
        <strain evidence="3">cv. E1</strain>
        <tissue evidence="2">Leaf</tissue>
    </source>
</reference>
<accession>A0A9D3UBL3</accession>
<dbReference type="AlphaFoldDB" id="A0A9D3UBL3"/>
<evidence type="ECO:0000313" key="3">
    <source>
        <dbReference type="Proteomes" id="UP000828251"/>
    </source>
</evidence>
<evidence type="ECO:0000313" key="2">
    <source>
        <dbReference type="EMBL" id="KAH1033492.1"/>
    </source>
</evidence>
<sequence>MFPFVKFRKKKKKKQAKPLAKPSLSSSSSFSSSKRVGSGGGFYGGFCCTRPGTLESADDSNTSDPNDPNFTYEMLKTLIERNQFYSKECNPHSGLSYFLVDASEFYSNGGQFLVIASLSKNQLEQSVHLCTFGVQDMAQRWRVPEALLNQMFGVDLDAYEELVKLKKEAGVSTFVMIVAPAAANSKGFDVYSLNLRFHIESIELKLIQSVFTEEQKSTNEGISDMSEVVWLTIWTMCRARVRKC</sequence>
<name>A0A9D3UBL3_9ROSI</name>
<organism evidence="2 3">
    <name type="scientific">Gossypium stocksii</name>
    <dbReference type="NCBI Taxonomy" id="47602"/>
    <lineage>
        <taxon>Eukaryota</taxon>
        <taxon>Viridiplantae</taxon>
        <taxon>Streptophyta</taxon>
        <taxon>Embryophyta</taxon>
        <taxon>Tracheophyta</taxon>
        <taxon>Spermatophyta</taxon>
        <taxon>Magnoliopsida</taxon>
        <taxon>eudicotyledons</taxon>
        <taxon>Gunneridae</taxon>
        <taxon>Pentapetalae</taxon>
        <taxon>rosids</taxon>
        <taxon>malvids</taxon>
        <taxon>Malvales</taxon>
        <taxon>Malvaceae</taxon>
        <taxon>Malvoideae</taxon>
        <taxon>Gossypium</taxon>
    </lineage>
</organism>
<protein>
    <submittedName>
        <fullName evidence="2">Uncharacterized protein</fullName>
    </submittedName>
</protein>
<gene>
    <name evidence="2" type="ORF">J1N35_045666</name>
</gene>